<feature type="region of interest" description="Disordered" evidence="1">
    <location>
        <begin position="32"/>
        <end position="86"/>
    </location>
</feature>
<dbReference type="Proteomes" id="UP000254937">
    <property type="component" value="Unassembled WGS sequence"/>
</dbReference>
<accession>A0A370PUD8</accession>
<sequence length="164" mass="18974">MLEEQADSGRTGKMSWMNWDESGWMWDGWMNKRKRGKRRRRKKLRKRAQQGYMKLGKEKSRDARPSRHRNGVAVKLPHLPSTSSESVPANPDFARISLFPFPRVRSSYQITWTVIKDHCNMSSRSFNVSTRVTVSCICGGLAWTGLSFDTPVRPTIPAIIRRHL</sequence>
<dbReference type="AlphaFoldDB" id="A0A370PUD8"/>
<name>A0A370PUD8_ASPPH</name>
<keyword evidence="3" id="KW-1185">Reference proteome</keyword>
<protein>
    <submittedName>
        <fullName evidence="2">Uncharacterized protein</fullName>
    </submittedName>
</protein>
<evidence type="ECO:0000256" key="1">
    <source>
        <dbReference type="SAM" id="MobiDB-lite"/>
    </source>
</evidence>
<proteinExistence type="predicted"/>
<dbReference type="EMBL" id="KZ851847">
    <property type="protein sequence ID" value="RDK45795.1"/>
    <property type="molecule type" value="Genomic_DNA"/>
</dbReference>
<gene>
    <name evidence="2" type="ORF">M752DRAFT_123654</name>
</gene>
<evidence type="ECO:0000313" key="2">
    <source>
        <dbReference type="EMBL" id="RDK45795.1"/>
    </source>
</evidence>
<organism evidence="2 3">
    <name type="scientific">Aspergillus phoenicis ATCC 13157</name>
    <dbReference type="NCBI Taxonomy" id="1353007"/>
    <lineage>
        <taxon>Eukaryota</taxon>
        <taxon>Fungi</taxon>
        <taxon>Dikarya</taxon>
        <taxon>Ascomycota</taxon>
        <taxon>Pezizomycotina</taxon>
        <taxon>Eurotiomycetes</taxon>
        <taxon>Eurotiomycetidae</taxon>
        <taxon>Eurotiales</taxon>
        <taxon>Aspergillaceae</taxon>
        <taxon>Aspergillus</taxon>
    </lineage>
</organism>
<feature type="compositionally biased region" description="Basic and acidic residues" evidence="1">
    <location>
        <begin position="55"/>
        <end position="65"/>
    </location>
</feature>
<reference evidence="2 3" key="1">
    <citation type="submission" date="2018-07" db="EMBL/GenBank/DDBJ databases">
        <title>Section-level genome sequencing of Aspergillus section Nigri to investigate inter- and intra-species variation.</title>
        <authorList>
            <consortium name="DOE Joint Genome Institute"/>
            <person name="Vesth T.C."/>
            <person name="Nybo J.L."/>
            <person name="Theobald S."/>
            <person name="Frisvad J.C."/>
            <person name="Larsen T.O."/>
            <person name="Nielsen K.F."/>
            <person name="Hoof J.B."/>
            <person name="Brandl J."/>
            <person name="Salamov A."/>
            <person name="Riley R."/>
            <person name="Gladden J.M."/>
            <person name="Phatale P."/>
            <person name="Nielsen M.T."/>
            <person name="Lyhne E.K."/>
            <person name="Kogle M.E."/>
            <person name="Strasser K."/>
            <person name="McDonnell E."/>
            <person name="Barry K."/>
            <person name="Clum A."/>
            <person name="Chen C."/>
            <person name="Nolan M."/>
            <person name="Sandor L."/>
            <person name="Kuo A."/>
            <person name="Lipzen A."/>
            <person name="Hainaut M."/>
            <person name="Drula E."/>
            <person name="Tsang A."/>
            <person name="Magnuson J.K."/>
            <person name="Henrissat B."/>
            <person name="Wiebenga A."/>
            <person name="Simmons B.A."/>
            <person name="Makela M.R."/>
            <person name="De vries R.P."/>
            <person name="Grigoriev I.V."/>
            <person name="Mortensen U.H."/>
            <person name="Baker S.E."/>
            <person name="Andersen M.R."/>
        </authorList>
    </citation>
    <scope>NUCLEOTIDE SEQUENCE [LARGE SCALE GENOMIC DNA]</scope>
    <source>
        <strain evidence="2 3">ATCC 13157</strain>
    </source>
</reference>
<evidence type="ECO:0000313" key="3">
    <source>
        <dbReference type="Proteomes" id="UP000254937"/>
    </source>
</evidence>
<feature type="compositionally biased region" description="Basic residues" evidence="1">
    <location>
        <begin position="32"/>
        <end position="48"/>
    </location>
</feature>